<name>A0A429ZUK2_9ENTE</name>
<dbReference type="Pfam" id="PF13127">
    <property type="entry name" value="DUF3955"/>
    <property type="match status" value="1"/>
</dbReference>
<evidence type="ECO:0000313" key="4">
    <source>
        <dbReference type="Proteomes" id="UP000287857"/>
    </source>
</evidence>
<dbReference type="Proteomes" id="UP000287857">
    <property type="component" value="Unassembled WGS sequence"/>
</dbReference>
<reference evidence="3 4" key="1">
    <citation type="submission" date="2017-05" db="EMBL/GenBank/DDBJ databases">
        <title>Vagococcus spp. assemblies.</title>
        <authorList>
            <person name="Gulvik C.A."/>
        </authorList>
    </citation>
    <scope>NUCLEOTIDE SEQUENCE [LARGE SCALE GENOMIC DNA]</scope>
    <source>
        <strain evidence="3 4">SS1995</strain>
    </source>
</reference>
<dbReference type="InterPro" id="IPR025016">
    <property type="entry name" value="DUF3955"/>
</dbReference>
<evidence type="ECO:0000259" key="2">
    <source>
        <dbReference type="Pfam" id="PF13127"/>
    </source>
</evidence>
<feature type="domain" description="DUF3955" evidence="2">
    <location>
        <begin position="10"/>
        <end position="66"/>
    </location>
</feature>
<protein>
    <recommendedName>
        <fullName evidence="2">DUF3955 domain-containing protein</fullName>
    </recommendedName>
</protein>
<proteinExistence type="predicted"/>
<evidence type="ECO:0000256" key="1">
    <source>
        <dbReference type="SAM" id="Phobius"/>
    </source>
</evidence>
<keyword evidence="1" id="KW-0812">Transmembrane</keyword>
<sequence>MKKISPITIASLTSLILGIVVYLVSSQMPSTIDSNGILHEPYFFMLPVGALLVCLGIILGAISFIRKMTRKNL</sequence>
<feature type="transmembrane region" description="Helical" evidence="1">
    <location>
        <begin position="44"/>
        <end position="65"/>
    </location>
</feature>
<feature type="transmembrane region" description="Helical" evidence="1">
    <location>
        <begin position="7"/>
        <end position="24"/>
    </location>
</feature>
<gene>
    <name evidence="3" type="ORF">CBF37_09780</name>
</gene>
<organism evidence="3 4">
    <name type="scientific">Vagococcus vulneris</name>
    <dbReference type="NCBI Taxonomy" id="1977869"/>
    <lineage>
        <taxon>Bacteria</taxon>
        <taxon>Bacillati</taxon>
        <taxon>Bacillota</taxon>
        <taxon>Bacilli</taxon>
        <taxon>Lactobacillales</taxon>
        <taxon>Enterococcaceae</taxon>
        <taxon>Vagococcus</taxon>
    </lineage>
</organism>
<keyword evidence="4" id="KW-1185">Reference proteome</keyword>
<keyword evidence="1" id="KW-1133">Transmembrane helix</keyword>
<comment type="caution">
    <text evidence="3">The sequence shown here is derived from an EMBL/GenBank/DDBJ whole genome shotgun (WGS) entry which is preliminary data.</text>
</comment>
<dbReference type="RefSeq" id="WP_125984572.1">
    <property type="nucleotide sequence ID" value="NZ_NGJS01000017.1"/>
</dbReference>
<dbReference type="OrthoDB" id="6194834at2"/>
<dbReference type="EMBL" id="NGJS01000017">
    <property type="protein sequence ID" value="RST97362.1"/>
    <property type="molecule type" value="Genomic_DNA"/>
</dbReference>
<evidence type="ECO:0000313" key="3">
    <source>
        <dbReference type="EMBL" id="RST97362.1"/>
    </source>
</evidence>
<accession>A0A429ZUK2</accession>
<dbReference type="AlphaFoldDB" id="A0A429ZUK2"/>
<keyword evidence="1" id="KW-0472">Membrane</keyword>